<dbReference type="PANTHER" id="PTHR23244">
    <property type="entry name" value="KELCH REPEAT DOMAIN"/>
    <property type="match status" value="1"/>
</dbReference>
<proteinExistence type="predicted"/>
<dbReference type="PANTHER" id="PTHR23244:SF498">
    <property type="entry name" value="C2 DOMAIN-CONTAINING PROTEIN"/>
    <property type="match status" value="1"/>
</dbReference>
<feature type="region of interest" description="Disordered" evidence="1">
    <location>
        <begin position="240"/>
        <end position="275"/>
    </location>
</feature>
<protein>
    <recommendedName>
        <fullName evidence="4">C2 domain-containing protein</fullName>
    </recommendedName>
</protein>
<evidence type="ECO:0008006" key="4">
    <source>
        <dbReference type="Google" id="ProtNLM"/>
    </source>
</evidence>
<dbReference type="InterPro" id="IPR011043">
    <property type="entry name" value="Gal_Oxase/kelch_b-propeller"/>
</dbReference>
<dbReference type="EMBL" id="JABDHM010000031">
    <property type="protein sequence ID" value="KAF5222004.1"/>
    <property type="molecule type" value="Genomic_DNA"/>
</dbReference>
<accession>A0A7J6Y5F0</accession>
<dbReference type="SUPFAM" id="SSF50965">
    <property type="entry name" value="Galactose oxidase, central domain"/>
    <property type="match status" value="1"/>
</dbReference>
<feature type="compositionally biased region" description="Basic and acidic residues" evidence="1">
    <location>
        <begin position="2918"/>
        <end position="2931"/>
    </location>
</feature>
<feature type="region of interest" description="Disordered" evidence="1">
    <location>
        <begin position="321"/>
        <end position="341"/>
    </location>
</feature>
<feature type="compositionally biased region" description="Acidic residues" evidence="1">
    <location>
        <begin position="249"/>
        <end position="272"/>
    </location>
</feature>
<organism evidence="2 3">
    <name type="scientific">Trypanosoma cruzi</name>
    <dbReference type="NCBI Taxonomy" id="5693"/>
    <lineage>
        <taxon>Eukaryota</taxon>
        <taxon>Discoba</taxon>
        <taxon>Euglenozoa</taxon>
        <taxon>Kinetoplastea</taxon>
        <taxon>Metakinetoplastina</taxon>
        <taxon>Trypanosomatida</taxon>
        <taxon>Trypanosomatidae</taxon>
        <taxon>Trypanosoma</taxon>
        <taxon>Schizotrypanum</taxon>
    </lineage>
</organism>
<feature type="region of interest" description="Disordered" evidence="1">
    <location>
        <begin position="1751"/>
        <end position="1770"/>
    </location>
</feature>
<feature type="region of interest" description="Disordered" evidence="1">
    <location>
        <begin position="1543"/>
        <end position="1564"/>
    </location>
</feature>
<dbReference type="VEuPathDB" id="TriTrypDB:ECC02_004985"/>
<reference evidence="2 3" key="1">
    <citation type="journal article" date="2019" name="Genome Biol. Evol.">
        <title>Nanopore Sequencing Significantly Improves Genome Assembly of the Protozoan Parasite Trypanosoma cruzi.</title>
        <authorList>
            <person name="Diaz-Viraque F."/>
            <person name="Pita S."/>
            <person name="Greif G."/>
            <person name="de Souza R.C.M."/>
            <person name="Iraola G."/>
            <person name="Robello C."/>
        </authorList>
    </citation>
    <scope>NUCLEOTIDE SEQUENCE [LARGE SCALE GENOMIC DNA]</scope>
    <source>
        <strain evidence="2 3">Berenice</strain>
    </source>
</reference>
<evidence type="ECO:0000313" key="2">
    <source>
        <dbReference type="EMBL" id="KAF5222004.1"/>
    </source>
</evidence>
<dbReference type="Proteomes" id="UP000583944">
    <property type="component" value="Unassembled WGS sequence"/>
</dbReference>
<dbReference type="Gene3D" id="2.120.10.80">
    <property type="entry name" value="Kelch-type beta propeller"/>
    <property type="match status" value="1"/>
</dbReference>
<evidence type="ECO:0000256" key="1">
    <source>
        <dbReference type="SAM" id="MobiDB-lite"/>
    </source>
</evidence>
<feature type="region of interest" description="Disordered" evidence="1">
    <location>
        <begin position="2918"/>
        <end position="2952"/>
    </location>
</feature>
<evidence type="ECO:0000313" key="3">
    <source>
        <dbReference type="Proteomes" id="UP000583944"/>
    </source>
</evidence>
<comment type="caution">
    <text evidence="2">The sequence shown here is derived from an EMBL/GenBank/DDBJ whole genome shotgun (WGS) entry which is preliminary data.</text>
</comment>
<feature type="compositionally biased region" description="Basic and acidic residues" evidence="1">
    <location>
        <begin position="1754"/>
        <end position="1766"/>
    </location>
</feature>
<name>A0A7J6Y5F0_TRYCR</name>
<gene>
    <name evidence="2" type="ORF">ECC02_004985</name>
</gene>
<sequence length="3676" mass="405064">MVIAQVEVRRVSFLACKEGEEVGAVDALRRCADAEGDEDTVQCFLSLIAPSGIELSCHTALPHETYTGEAKELRVYCATNEDLQDIWFSLREICGTRAELDGENVTLPCRLWCLKSTARRQCQRDTASDASSCSHYTFSFSNSSGSDEDEDGEDADAFPTSNWQQLAEGRLRFMEYGLQTVELEMDPVAMDRSGAFVSVLFFVAPRLQCTLEETGANLLEQEDDNPPMWMRLEAHESCDPTSLRGIFSSDDDEDEEEEKEKEDADNEGEEGEDLKSFVDSHAAAPSEEDLVNVSDVSEAFDVEGAANTSAEPLCAMRKRSGERDEAGAAAGAVRDSDTHAEPQRTKMMVLSSTSDLPERTAARWVLFVDMAPWNLHMPADEKSIEYASTGETGNDFCDAAERLWRLTCCKADGHVLACGSSFYESVCSHHGWSDVIVAINDDILAVAVVSLQLQALLPVEVGDDVNKNKKDAFLPLENNVPLPNCLMRWVPVAVSTQIPIADLLVSSADACMYSVPLYATTTGKTFALSSFFPFRKGKALTVQAILDRLPEVVGTSDMTGWMKAQQRVASQFHEEMSGQVRGRYLPEEQLTVPRCIDAVYSVALHVCFAVSQQLCPHVDMGVAYPFVALTISGGCELLLHASGERKEKDRDDLRRAPVVRFDARVQTTLDEAHSVLLLTLHSPVAPEVVFGRAVLSIFELSPMSTGRLWLPLRSGRELECETCDGCDPSPLLDPPPVGWIHCSYECILLSEERANSAAFLANQELLQQPLLLAAPLFVPKYFASPSIVASLRWNCLRLCIVEAVDVCGVLVRSGRWKQKRGVYARVDVLPPPHSASYADSSTVTAAFATPALVSYNPRWVCCGSLTIAADTTHLLIRLFDELDGGDGLLDGDTAGIGVIDIPRVTNSRFWTTPTGEAWLPLIAPRRGASPCYHGAVFLRWTFSSRDDPHMDVLHGTRTSLCPTWSLSAQTQPHGTYWVHFSCIELLWTWLLHHVAWKASFASSSSSLQRRPVFFLRLRAGYFTHELPLEPPSEGDCCINVHGAVCLPLTDHVEVAVCCRHEFNFLPCASSNAPLPILSAEDGSKAVSVVGVGELLLSKEDRDDIVAYHRLHRVVIMIEPHVMYPPCSVQVGLLTAQLHVAQIAQQERDALFRHAAKRWTWPPPHHSTLVELRLGRVFMLHARTTLLQSSRTPSPPRRWIVGVREKAGGSDKSNSHDTASASHADIIHPPVTLNATAASNVSQGEGSDALYLRWPASPFLISLRQRPSPPMIELLLSREVANSEAVGVAVTTEQVGSVTLDLPYCFERQKGTQLYAIRHPCASQAISGSGGVIGFVELHFAHNFVQEDVGVEAKVMEAPEKVVGGERVLVITVVKARYRQRMCLPPSLQKEDTEETLTSFVVGVGETTWRTTTQKGMTPQFDCQMLFDLPRKNKNEAEMGSDDVVEIRMQMLPELSVSNNDPTRTVGMMLSPPFVTAFAFLRLCYDDVVSAGEMNSGQWVPLYTFDDHMSVVRILVGEVLVRWSWMNQFSWGCVTPLSVCRAPSSANHPANDVPTPPSTRGGDESLSLPPPLYLSLQVCDFVHFNGSLLETAQKKERSELFLMVSMSESPNYLRPTTSSFQCPDDDHQRHHHLQQQQEKHPWDGFGLRYGDRTGGAAFDPVSKRCVWREYCLLPLFMDEGLNLRFEVYRCSEEGGATVVGSGCLNNWDVVGRGITAVAIFALGDMQPCGALTVALMQAPLYRDLMVVSTGQPQERVTESPAKDKDKGQPQPQLAGDLKGVEFFQSSSSSSSSPSGIDVPQSALLRITVHSMEVYGQSVSPSDVCWELKLRSDATYAPQGKTYQWTRLDAANSLLGDGHGEEWVGWMCAQNMSTIVISLLRRDVAGGRRMALTGMRDVHGWFVVNFPTQLSSEDSRRSFHVDLLRGAPFGPFNDDSVPVGRLCMSYSPLLYSGVLYDPFTVFFRRTLRLVVTELLGVVRSRRLRSSRLQRMLHETRGVGETEKEEVKDGEHNHDTSEEDARVCMRLQCGTATAVSSLFSPPIVKVSKRNGMWQLDEEEHCETLQFFLLLDCIPVDCEEVADVRLSLHLCHALAQPKQTDGANALLGSVLIGEGVTHLSWSGEKEGSGLSTTTVAARGGASKPAGDAASLWVPISAVGEKSARTAYAHLQYAWSHEVSLGSWLVCIRIRSVGQQSTLYRPFLFFRVRFPNGAELCLPLDLFCAFSTSNPSNDEGHSAAVATPLRSTWSFSHVQLPVIWPLGAQIESVELHDYVAAGLTIYVGTHRWSSSDTPLLALLVDQNETQEPRSTGSVLFSSERWLRFKGVGTGEQRGEAGTSECVHEVLLARSACPPRGVDATRCLHVPFHWWPLQASLRFTASGSDLVALGAGRLAVSCRLCIGRWQLDSTTATAGWVWERNDDDNEVKADEMFASYVEVEPSTASVTATWGTPANKNSAAAVATGGGALRRHFSVEELRDGLTRYAVRVSVICRTRCASKFGSESTTPPPASAAWNAGVNTVYTYEGVLIVDDDCTSTCGETRLVLVEGSGVSARAPKDSGREENSIAMAWVIAHEEMKLFATEREDSHAAQLCRPSLDAVGKMRRWRQRHTNDAHQKPEMPSWLVTSIEVKKLPVVLTSMPNATLTASNGFPATGFIPRDLPVLIHLALKRLRRCHSHKTSASLNGERVVMVGRGEGGFRARFPPVSLHARPVNTQQIRPLCALHVEPMWCISPQHWMDHRRPLNLMLWQELSSSEKLSCVLGTLRLDVLLRDAAAQRPTRSGGDVAREVVTDWQPLHGSELSVQCAGIVRVRFRPVVHLPREERMKDRQVPVCVEVLEVTAQSFKGIFCSRHGGRLGLMFSPAENAGFASCSSTFLRRGGEEAAFATDETGSLGRHLKDDAVTSGMITEAADFLPNDDEHFSSEEAARENKEMNIDRSGPSETDDHVSVHGNEGTTPEELVALSTFHTILLEGREMDLDTGQKTWLGMDVILVECRSDGHQQEGSSIDCDDIVRVLAAERLDLRLNSFMSCGSTEREDPQSLQKSSRAGVASSLYSAADFTVALSCVSSGVVTVRLHIVILESSPPFIHDGNDTNRNDDYDGEDVETRCIAPRFFFAADGHGKDRISSFGDRVSAVGGKVYRMGGKVYEWDAQELQRVRSSSSSSTAGAVAFSIPRLRCFKWKTVKTKSGNVSHPTALPWQWRYRLGHTTWVYDNRYIMVHGGICVSQVGGRTPPPLFKRRDGRGRRHRRCRFTSCIFNRAAESLVHDASSAVFCYDTKEHSWAVMETEEGDMGKARVNGEKVSCQHVFHSNVLIQEKVWCFGGCRVAGKTREDGDEFGDAKDAAWMTQKKAHACRGLLSNALTCLDLPTRHWSIVEPVAQMASRAISPDRTIPFFSAVKTPLMSSSPLPVMCHTAVGWKDQMFVFGGLQEVVEGEGTVLRPSNALYMFHTIRLSWWLLSPPNAVDVVVVADDGGVGGGGLNLSNDDTGRRRNWPSARYGHAAAIVPEHPHGAFIVLGGATCLPMNGKKSGELTFDCALDELLWVYYAAFGYWQRIEVPSFVPLTRRVFSSLQIVRLTTGEPWISYVIVIAGGCDASFLEKQQRQEPHAEEEAIDKKQGTGLSVDANGDTCRGDDISCVSLANGAIRHVFFTVLTSPQLETTWASLEERGLWQVSVKNRT</sequence>
<dbReference type="InterPro" id="IPR015915">
    <property type="entry name" value="Kelch-typ_b-propeller"/>
</dbReference>